<dbReference type="EMBL" id="KK113395">
    <property type="protein sequence ID" value="KFM60105.1"/>
    <property type="molecule type" value="Genomic_DNA"/>
</dbReference>
<name>A0A087T4R6_STEMI</name>
<protein>
    <recommendedName>
        <fullName evidence="1">Schwannomin interacting protein 1 C-terminal domain-containing protein</fullName>
    </recommendedName>
</protein>
<dbReference type="Proteomes" id="UP000054359">
    <property type="component" value="Unassembled WGS sequence"/>
</dbReference>
<evidence type="ECO:0000313" key="2">
    <source>
        <dbReference type="EMBL" id="KFM60105.1"/>
    </source>
</evidence>
<sequence length="205" mass="23221">MMPVHINNDQNLESSGVCTRTLPKNLIMDSNLKGNISDIIDGHLHFKQESDLLSFNPCEAEDSCAACKSFTSEDKTNHTFTNYENFKKHFNSSNHLCLKTSEEFLDCTYKCKQMEKFSKKSVAQLQKYSLKQLQVLVEDLSHAVEQVSSSLVQLLLENDALQQESDARNVAIEQLLKMTVKITENELRPIQMSVVLPTDDCGDEV</sequence>
<feature type="domain" description="Schwannomin interacting protein 1 C-terminal" evidence="1">
    <location>
        <begin position="121"/>
        <end position="177"/>
    </location>
</feature>
<keyword evidence="3" id="KW-1185">Reference proteome</keyword>
<gene>
    <name evidence="2" type="ORF">X975_24049</name>
</gene>
<evidence type="ECO:0000313" key="3">
    <source>
        <dbReference type="Proteomes" id="UP000054359"/>
    </source>
</evidence>
<organism evidence="2 3">
    <name type="scientific">Stegodyphus mimosarum</name>
    <name type="common">African social velvet spider</name>
    <dbReference type="NCBI Taxonomy" id="407821"/>
    <lineage>
        <taxon>Eukaryota</taxon>
        <taxon>Metazoa</taxon>
        <taxon>Ecdysozoa</taxon>
        <taxon>Arthropoda</taxon>
        <taxon>Chelicerata</taxon>
        <taxon>Arachnida</taxon>
        <taxon>Araneae</taxon>
        <taxon>Araneomorphae</taxon>
        <taxon>Entelegynae</taxon>
        <taxon>Eresoidea</taxon>
        <taxon>Eresidae</taxon>
        <taxon>Stegodyphus</taxon>
    </lineage>
</organism>
<proteinExistence type="predicted"/>
<dbReference type="AlphaFoldDB" id="A0A087T4R6"/>
<dbReference type="InterPro" id="IPR015649">
    <property type="entry name" value="SCHIP_1_C"/>
</dbReference>
<dbReference type="OrthoDB" id="6483732at2759"/>
<evidence type="ECO:0000259" key="1">
    <source>
        <dbReference type="Pfam" id="PF10148"/>
    </source>
</evidence>
<feature type="non-terminal residue" evidence="2">
    <location>
        <position position="205"/>
    </location>
</feature>
<accession>A0A087T4R6</accession>
<reference evidence="2 3" key="1">
    <citation type="submission" date="2013-11" db="EMBL/GenBank/DDBJ databases">
        <title>Genome sequencing of Stegodyphus mimosarum.</title>
        <authorList>
            <person name="Bechsgaard J."/>
        </authorList>
    </citation>
    <scope>NUCLEOTIDE SEQUENCE [LARGE SCALE GENOMIC DNA]</scope>
</reference>
<dbReference type="Pfam" id="PF10148">
    <property type="entry name" value="SCHIP-1_C"/>
    <property type="match status" value="1"/>
</dbReference>